<keyword evidence="2" id="KW-0812">Transmembrane</keyword>
<reference evidence="5 6" key="3">
    <citation type="journal article" date="2017" name="G3 (Bethesda)">
        <title>Comparative analysis highlights variable genome content of wheat rusts and divergence of the mating loci.</title>
        <authorList>
            <person name="Cuomo C.A."/>
            <person name="Bakkeren G."/>
            <person name="Khalil H.B."/>
            <person name="Panwar V."/>
            <person name="Joly D."/>
            <person name="Linning R."/>
            <person name="Sakthikumar S."/>
            <person name="Song X."/>
            <person name="Adiconis X."/>
            <person name="Fan L."/>
            <person name="Goldberg J.M."/>
            <person name="Levin J.Z."/>
            <person name="Young S."/>
            <person name="Zeng Q."/>
            <person name="Anikster Y."/>
            <person name="Bruce M."/>
            <person name="Wang M."/>
            <person name="Yin C."/>
            <person name="McCallum B."/>
            <person name="Szabo L.J."/>
            <person name="Hulbert S."/>
            <person name="Chen X."/>
            <person name="Fellers J.P."/>
        </authorList>
    </citation>
    <scope>NUCLEOTIDE SEQUENCE</scope>
    <source>
        <strain evidence="6">Isolate 1-1 / race 1 (BBBD)</strain>
        <strain evidence="5">isolate 1-1 / race 1 (BBBD)</strain>
    </source>
</reference>
<organism evidence="4">
    <name type="scientific">Puccinia triticina (isolate 1-1 / race 1 (BBBD))</name>
    <name type="common">Brown leaf rust fungus</name>
    <dbReference type="NCBI Taxonomy" id="630390"/>
    <lineage>
        <taxon>Eukaryota</taxon>
        <taxon>Fungi</taxon>
        <taxon>Dikarya</taxon>
        <taxon>Basidiomycota</taxon>
        <taxon>Pucciniomycotina</taxon>
        <taxon>Pucciniomycetes</taxon>
        <taxon>Pucciniales</taxon>
        <taxon>Pucciniaceae</taxon>
        <taxon>Puccinia</taxon>
    </lineage>
</organism>
<keyword evidence="2" id="KW-1133">Transmembrane helix</keyword>
<dbReference type="Gene3D" id="2.60.120.260">
    <property type="entry name" value="Galactose-binding domain-like"/>
    <property type="match status" value="1"/>
</dbReference>
<keyword evidence="3" id="KW-0732">Signal</keyword>
<evidence type="ECO:0000313" key="5">
    <source>
        <dbReference type="EnsemblFungi" id="PTTG_05541-t43_1-p1"/>
    </source>
</evidence>
<reference evidence="5" key="4">
    <citation type="submission" date="2025-05" db="UniProtKB">
        <authorList>
            <consortium name="EnsemblFungi"/>
        </authorList>
    </citation>
    <scope>IDENTIFICATION</scope>
    <source>
        <strain evidence="5">isolate 1-1 / race 1 (BBBD)</strain>
    </source>
</reference>
<dbReference type="AlphaFoldDB" id="A0A0C4EXJ3"/>
<reference evidence="4" key="1">
    <citation type="submission" date="2009-11" db="EMBL/GenBank/DDBJ databases">
        <authorList>
            <consortium name="The Broad Institute Genome Sequencing Platform"/>
            <person name="Ward D."/>
            <person name="Feldgarden M."/>
            <person name="Earl A."/>
            <person name="Young S.K."/>
            <person name="Zeng Q."/>
            <person name="Koehrsen M."/>
            <person name="Alvarado L."/>
            <person name="Berlin A."/>
            <person name="Bochicchio J."/>
            <person name="Borenstein D."/>
            <person name="Chapman S.B."/>
            <person name="Chen Z."/>
            <person name="Engels R."/>
            <person name="Freedman E."/>
            <person name="Gellesch M."/>
            <person name="Goldberg J."/>
            <person name="Griggs A."/>
            <person name="Gujja S."/>
            <person name="Heilman E."/>
            <person name="Heiman D."/>
            <person name="Hepburn T."/>
            <person name="Howarth C."/>
            <person name="Jen D."/>
            <person name="Larson L."/>
            <person name="Lewis B."/>
            <person name="Mehta T."/>
            <person name="Park D."/>
            <person name="Pearson M."/>
            <person name="Roberts A."/>
            <person name="Saif S."/>
            <person name="Shea T."/>
            <person name="Shenoy N."/>
            <person name="Sisk P."/>
            <person name="Stolte C."/>
            <person name="Sykes S."/>
            <person name="Thomson T."/>
            <person name="Walk T."/>
            <person name="White J."/>
            <person name="Yandava C."/>
            <person name="Izard J."/>
            <person name="Baranova O.V."/>
            <person name="Blanton J.M."/>
            <person name="Tanner A.C."/>
            <person name="Dewhirst F.E."/>
            <person name="Haas B."/>
            <person name="Nusbaum C."/>
            <person name="Birren B."/>
        </authorList>
    </citation>
    <scope>NUCLEOTIDE SEQUENCE [LARGE SCALE GENOMIC DNA]</scope>
    <source>
        <strain evidence="4">1-1 BBBD Race 1</strain>
    </source>
</reference>
<dbReference type="STRING" id="630390.A0A0C4EXJ3"/>
<feature type="region of interest" description="Disordered" evidence="1">
    <location>
        <begin position="278"/>
        <end position="308"/>
    </location>
</feature>
<evidence type="ECO:0000256" key="1">
    <source>
        <dbReference type="SAM" id="MobiDB-lite"/>
    </source>
</evidence>
<feature type="signal peptide" evidence="3">
    <location>
        <begin position="1"/>
        <end position="32"/>
    </location>
</feature>
<feature type="compositionally biased region" description="Basic and acidic residues" evidence="1">
    <location>
        <begin position="287"/>
        <end position="308"/>
    </location>
</feature>
<feature type="transmembrane region" description="Helical" evidence="2">
    <location>
        <begin position="191"/>
        <end position="209"/>
    </location>
</feature>
<reference evidence="4" key="2">
    <citation type="submission" date="2016-05" db="EMBL/GenBank/DDBJ databases">
        <title>Comparative analysis highlights variable genome content of wheat rusts and divergence of the mating loci.</title>
        <authorList>
            <person name="Cuomo C.A."/>
            <person name="Bakkeren G."/>
            <person name="Szabo L."/>
            <person name="Khalil H."/>
            <person name="Joly D."/>
            <person name="Goldberg J."/>
            <person name="Young S."/>
            <person name="Zeng Q."/>
            <person name="Fellers J."/>
        </authorList>
    </citation>
    <scope>NUCLEOTIDE SEQUENCE [LARGE SCALE GENOMIC DNA]</scope>
    <source>
        <strain evidence="4">1-1 BBBD Race 1</strain>
    </source>
</reference>
<dbReference type="EMBL" id="ADAS02000007">
    <property type="protein sequence ID" value="OAV98428.1"/>
    <property type="molecule type" value="Genomic_DNA"/>
</dbReference>
<proteinExistence type="predicted"/>
<evidence type="ECO:0000256" key="3">
    <source>
        <dbReference type="SAM" id="SignalP"/>
    </source>
</evidence>
<protein>
    <submittedName>
        <fullName evidence="4 5">Uncharacterized protein</fullName>
    </submittedName>
</protein>
<gene>
    <name evidence="4" type="ORF">PTTG_05541</name>
</gene>
<keyword evidence="6" id="KW-1185">Reference proteome</keyword>
<evidence type="ECO:0000313" key="4">
    <source>
        <dbReference type="EMBL" id="OAV98428.1"/>
    </source>
</evidence>
<name>A0A0C4EXJ3_PUCT1</name>
<dbReference type="Proteomes" id="UP000005240">
    <property type="component" value="Unassembled WGS sequence"/>
</dbReference>
<feature type="chain" id="PRO_5009386239" evidence="3">
    <location>
        <begin position="33"/>
        <end position="308"/>
    </location>
</feature>
<dbReference type="VEuPathDB" id="FungiDB:PTTG_05541"/>
<keyword evidence="2" id="KW-0472">Membrane</keyword>
<evidence type="ECO:0000313" key="6">
    <source>
        <dbReference type="Proteomes" id="UP000005240"/>
    </source>
</evidence>
<dbReference type="EMBL" id="ADAS02000007">
    <property type="protein sequence ID" value="OAV98429.1"/>
    <property type="molecule type" value="Genomic_DNA"/>
</dbReference>
<dbReference type="OrthoDB" id="2497144at2759"/>
<evidence type="ECO:0000256" key="2">
    <source>
        <dbReference type="SAM" id="Phobius"/>
    </source>
</evidence>
<dbReference type="EnsemblFungi" id="PTTG_05541-t43_2">
    <property type="protein sequence ID" value="PTTG_05541-t43_2-p1"/>
    <property type="gene ID" value="PTTG_05541"/>
</dbReference>
<dbReference type="OMA" id="VTTHFFG"/>
<accession>A0A0C4EXJ3</accession>
<dbReference type="EnsemblFungi" id="PTTG_05541-t43_1">
    <property type="protein sequence ID" value="PTTG_05541-t43_1-p1"/>
    <property type="gene ID" value="PTTG_05541"/>
</dbReference>
<sequence length="308" mass="34124">MAAFTSSRPTKPYRSIACVLLALIALIPPSESASNDSYSYLDARFVYTPKDQWHLNDTSTGIAYTNYTGAKVTTHFFGSAVYLSSSKKANQYQLQVIIDDVDKYLVNLNGPNTENAPQEVLWGVQLVEGNHTFQAINLRADPDRPYVAFASLTVTTGQVTNSAPAVSSQSFHSVAETEDDHAERNSIMRRATGAAGALAGFIALVFIAYRAQRRRHRKQLQQGLHTHRLAAQKSNLANPEPAMVAPTQNLHYVAIRPQSSTYTVPTTHMDRADSLLIISEGRNSPESPHERDDESEFWRPRKNSDSSK</sequence>